<dbReference type="RefSeq" id="XP_020431517.1">
    <property type="nucleotide sequence ID" value="XM_020578648.1"/>
</dbReference>
<reference evidence="1 2" key="1">
    <citation type="journal article" date="2011" name="Genome Res.">
        <title>Phylogeny-wide analysis of social amoeba genomes highlights ancient origins for complex intercellular communication.</title>
        <authorList>
            <person name="Heidel A.J."/>
            <person name="Lawal H.M."/>
            <person name="Felder M."/>
            <person name="Schilde C."/>
            <person name="Helps N.R."/>
            <person name="Tunggal B."/>
            <person name="Rivero F."/>
            <person name="John U."/>
            <person name="Schleicher M."/>
            <person name="Eichinger L."/>
            <person name="Platzer M."/>
            <person name="Noegel A.A."/>
            <person name="Schaap P."/>
            <person name="Gloeckner G."/>
        </authorList>
    </citation>
    <scope>NUCLEOTIDE SEQUENCE [LARGE SCALE GENOMIC DNA]</scope>
    <source>
        <strain evidence="2">ATCC 26659 / Pp 5 / PN500</strain>
    </source>
</reference>
<comment type="caution">
    <text evidence="1">The sequence shown here is derived from an EMBL/GenBank/DDBJ whole genome shotgun (WGS) entry which is preliminary data.</text>
</comment>
<accession>D3BH12</accession>
<dbReference type="GeneID" id="31363295"/>
<evidence type="ECO:0000313" key="2">
    <source>
        <dbReference type="Proteomes" id="UP000001396"/>
    </source>
</evidence>
<organism evidence="1 2">
    <name type="scientific">Heterostelium pallidum (strain ATCC 26659 / Pp 5 / PN500)</name>
    <name type="common">Cellular slime mold</name>
    <name type="synonym">Polysphondylium pallidum</name>
    <dbReference type="NCBI Taxonomy" id="670386"/>
    <lineage>
        <taxon>Eukaryota</taxon>
        <taxon>Amoebozoa</taxon>
        <taxon>Evosea</taxon>
        <taxon>Eumycetozoa</taxon>
        <taxon>Dictyostelia</taxon>
        <taxon>Acytosteliales</taxon>
        <taxon>Acytosteliaceae</taxon>
        <taxon>Heterostelium</taxon>
    </lineage>
</organism>
<dbReference type="EMBL" id="ADBJ01000035">
    <property type="protein sequence ID" value="EFA79396.1"/>
    <property type="molecule type" value="Genomic_DNA"/>
</dbReference>
<dbReference type="InParanoid" id="D3BH12"/>
<proteinExistence type="predicted"/>
<keyword evidence="2" id="KW-1185">Reference proteome</keyword>
<name>D3BH12_HETP5</name>
<sequence>MILEKLDDCSNPFCLDSLDVRMRDDEDIIEKFSLIVFFLLRLLIISISRYFMSMNWYDNETELLFPDLEGNFIPENEPNSTTTSGNVISSKTCDSTILGDPTKFRVDFYGPNFMNSSQVPNIYIKGLISLENQLLFHEKMPGNSTRSLIQFETALSSLTKTKVISGEFGIYVRSSDSASDTVMLYTYTPNTQPILP</sequence>
<gene>
    <name evidence="1" type="ORF">PPL_07814</name>
</gene>
<dbReference type="AlphaFoldDB" id="D3BH12"/>
<dbReference type="Proteomes" id="UP000001396">
    <property type="component" value="Unassembled WGS sequence"/>
</dbReference>
<protein>
    <submittedName>
        <fullName evidence="1">Uncharacterized protein</fullName>
    </submittedName>
</protein>
<evidence type="ECO:0000313" key="1">
    <source>
        <dbReference type="EMBL" id="EFA79396.1"/>
    </source>
</evidence>